<dbReference type="OMA" id="YNAGATF"/>
<dbReference type="STRING" id="154538.A0A1M2W025"/>
<accession>A0A1M2W025</accession>
<dbReference type="InterPro" id="IPR011009">
    <property type="entry name" value="Kinase-like_dom_sf"/>
</dbReference>
<dbReference type="PANTHER" id="PTHR43289">
    <property type="entry name" value="MITOGEN-ACTIVATED PROTEIN KINASE KINASE KINASE 20-RELATED"/>
    <property type="match status" value="1"/>
</dbReference>
<keyword evidence="2" id="KW-0547">Nucleotide-binding</keyword>
<evidence type="ECO:0000256" key="2">
    <source>
        <dbReference type="ARBA" id="ARBA00022741"/>
    </source>
</evidence>
<comment type="caution">
    <text evidence="6">The sequence shown here is derived from an EMBL/GenBank/DDBJ whole genome shotgun (WGS) entry which is preliminary data.</text>
</comment>
<proteinExistence type="predicted"/>
<evidence type="ECO:0000256" key="1">
    <source>
        <dbReference type="ARBA" id="ARBA00022679"/>
    </source>
</evidence>
<keyword evidence="7" id="KW-1185">Reference proteome</keyword>
<dbReference type="GO" id="GO:0005524">
    <property type="term" value="F:ATP binding"/>
    <property type="evidence" value="ECO:0007669"/>
    <property type="project" value="UniProtKB-KW"/>
</dbReference>
<dbReference type="SMART" id="SM00220">
    <property type="entry name" value="S_TKc"/>
    <property type="match status" value="1"/>
</dbReference>
<evidence type="ECO:0000256" key="3">
    <source>
        <dbReference type="ARBA" id="ARBA00022777"/>
    </source>
</evidence>
<sequence>MAEYFGCTEQNLRLGGHETYWRDLFPFLESHGYTLRPRYHPDWKPVWPPPPDITVAQTEDWMGLPLYRSRMIDATRISDGKLVILKAVSETSTELDICRYFSSETVRDDPRNRCIPLLEALSHPSDPDTCIMVMPYLRNVDQPPFDTVEDILECGEQILDGLLFMHEHNVAHRDCAYRNVMMDVTAMYPSGYHPLHWRMLPDTVTPAPTLPRSSVSVTYYLIDFGISTRFSPDESSKLVVGVKGLESTVPELSDTVPYDPFKTDIYILGALFRQEFLSKFSNVEMIAPLVASMTAKDPATRPDAAAALEAWRLLRRQTPTRHRRWRAKGRDESLLGSVFRDALLLWCRGGLDHHAVCQATAQLPRRSASRGPSALQHALETASKSHDIRAIHTVWSGAA</sequence>
<evidence type="ECO:0000313" key="6">
    <source>
        <dbReference type="EMBL" id="OJT13122.1"/>
    </source>
</evidence>
<dbReference type="Proteomes" id="UP000184267">
    <property type="component" value="Unassembled WGS sequence"/>
</dbReference>
<dbReference type="AlphaFoldDB" id="A0A1M2W025"/>
<evidence type="ECO:0000259" key="5">
    <source>
        <dbReference type="PROSITE" id="PS50011"/>
    </source>
</evidence>
<dbReference type="SUPFAM" id="SSF56112">
    <property type="entry name" value="Protein kinase-like (PK-like)"/>
    <property type="match status" value="1"/>
</dbReference>
<protein>
    <recommendedName>
        <fullName evidence="5">Protein kinase domain-containing protein</fullName>
    </recommendedName>
</protein>
<keyword evidence="1" id="KW-0808">Transferase</keyword>
<dbReference type="Gene3D" id="1.10.510.10">
    <property type="entry name" value="Transferase(Phosphotransferase) domain 1"/>
    <property type="match status" value="1"/>
</dbReference>
<dbReference type="OrthoDB" id="5987198at2759"/>
<feature type="domain" description="Protein kinase" evidence="5">
    <location>
        <begin position="1"/>
        <end position="389"/>
    </location>
</feature>
<dbReference type="PROSITE" id="PS50011">
    <property type="entry name" value="PROTEIN_KINASE_DOM"/>
    <property type="match status" value="1"/>
</dbReference>
<evidence type="ECO:0000256" key="4">
    <source>
        <dbReference type="ARBA" id="ARBA00022840"/>
    </source>
</evidence>
<dbReference type="InterPro" id="IPR000719">
    <property type="entry name" value="Prot_kinase_dom"/>
</dbReference>
<keyword evidence="4" id="KW-0067">ATP-binding</keyword>
<gene>
    <name evidence="6" type="ORF">TRAPUB_10326</name>
</gene>
<reference evidence="6 7" key="1">
    <citation type="submission" date="2016-10" db="EMBL/GenBank/DDBJ databases">
        <title>Genome sequence of the basidiomycete white-rot fungus Trametes pubescens.</title>
        <authorList>
            <person name="Makela M.R."/>
            <person name="Granchi Z."/>
            <person name="Peng M."/>
            <person name="De Vries R.P."/>
            <person name="Grigoriev I."/>
            <person name="Riley R."/>
            <person name="Hilden K."/>
        </authorList>
    </citation>
    <scope>NUCLEOTIDE SEQUENCE [LARGE SCALE GENOMIC DNA]</scope>
    <source>
        <strain evidence="6 7">FBCC735</strain>
    </source>
</reference>
<evidence type="ECO:0000313" key="7">
    <source>
        <dbReference type="Proteomes" id="UP000184267"/>
    </source>
</evidence>
<organism evidence="6 7">
    <name type="scientific">Trametes pubescens</name>
    <name type="common">White-rot fungus</name>
    <dbReference type="NCBI Taxonomy" id="154538"/>
    <lineage>
        <taxon>Eukaryota</taxon>
        <taxon>Fungi</taxon>
        <taxon>Dikarya</taxon>
        <taxon>Basidiomycota</taxon>
        <taxon>Agaricomycotina</taxon>
        <taxon>Agaricomycetes</taxon>
        <taxon>Polyporales</taxon>
        <taxon>Polyporaceae</taxon>
        <taxon>Trametes</taxon>
    </lineage>
</organism>
<dbReference type="GO" id="GO:0004674">
    <property type="term" value="F:protein serine/threonine kinase activity"/>
    <property type="evidence" value="ECO:0007669"/>
    <property type="project" value="TreeGrafter"/>
</dbReference>
<dbReference type="EMBL" id="MNAD01000425">
    <property type="protein sequence ID" value="OJT13122.1"/>
    <property type="molecule type" value="Genomic_DNA"/>
</dbReference>
<dbReference type="PANTHER" id="PTHR43289:SF33">
    <property type="entry name" value="SERINE_THREONINE KINASE 31"/>
    <property type="match status" value="1"/>
</dbReference>
<keyword evidence="3" id="KW-0418">Kinase</keyword>
<name>A0A1M2W025_TRAPU</name>